<dbReference type="Proteomes" id="UP000005324">
    <property type="component" value="Unassembled WGS sequence"/>
</dbReference>
<organism evidence="3 4">
    <name type="scientific">Pseudoroseomonas cervicalis ATCC 49957</name>
    <dbReference type="NCBI Taxonomy" id="525371"/>
    <lineage>
        <taxon>Bacteria</taxon>
        <taxon>Pseudomonadati</taxon>
        <taxon>Pseudomonadota</taxon>
        <taxon>Alphaproteobacteria</taxon>
        <taxon>Acetobacterales</taxon>
        <taxon>Roseomonadaceae</taxon>
        <taxon>Roseomonas</taxon>
    </lineage>
</organism>
<dbReference type="GO" id="GO:0016787">
    <property type="term" value="F:hydrolase activity"/>
    <property type="evidence" value="ECO:0007669"/>
    <property type="project" value="UniProtKB-KW"/>
</dbReference>
<dbReference type="InterPro" id="IPR049492">
    <property type="entry name" value="BD-FAE-like_dom"/>
</dbReference>
<comment type="caution">
    <text evidence="3">The sequence shown here is derived from an EMBL/GenBank/DDBJ whole genome shotgun (WGS) entry which is preliminary data.</text>
</comment>
<proteinExistence type="predicted"/>
<dbReference type="OrthoDB" id="9771666at2"/>
<dbReference type="PANTHER" id="PTHR48081">
    <property type="entry name" value="AB HYDROLASE SUPERFAMILY PROTEIN C4A8.06C"/>
    <property type="match status" value="1"/>
</dbReference>
<dbReference type="RefSeq" id="WP_007004900.1">
    <property type="nucleotide sequence ID" value="NZ_GG770780.1"/>
</dbReference>
<evidence type="ECO:0000259" key="2">
    <source>
        <dbReference type="Pfam" id="PF20434"/>
    </source>
</evidence>
<gene>
    <name evidence="3" type="ORF">HMPREF0731_1676</name>
</gene>
<evidence type="ECO:0000313" key="3">
    <source>
        <dbReference type="EMBL" id="EFH12096.1"/>
    </source>
</evidence>
<dbReference type="InterPro" id="IPR029058">
    <property type="entry name" value="AB_hydrolase_fold"/>
</dbReference>
<dbReference type="PANTHER" id="PTHR48081:SF33">
    <property type="entry name" value="KYNURENINE FORMAMIDASE"/>
    <property type="match status" value="1"/>
</dbReference>
<keyword evidence="1" id="KW-0378">Hydrolase</keyword>
<reference evidence="3 4" key="1">
    <citation type="submission" date="2010-04" db="EMBL/GenBank/DDBJ databases">
        <authorList>
            <person name="Qin X."/>
            <person name="Bachman B."/>
            <person name="Battles P."/>
            <person name="Bell A."/>
            <person name="Bess C."/>
            <person name="Bickham C."/>
            <person name="Chaboub L."/>
            <person name="Chen D."/>
            <person name="Coyle M."/>
            <person name="Deiros D.R."/>
            <person name="Dinh H."/>
            <person name="Forbes L."/>
            <person name="Fowler G."/>
            <person name="Francisco L."/>
            <person name="Fu Q."/>
            <person name="Gubbala S."/>
            <person name="Hale W."/>
            <person name="Han Y."/>
            <person name="Hemphill L."/>
            <person name="Highlander S.K."/>
            <person name="Hirani K."/>
            <person name="Hogues M."/>
            <person name="Jackson L."/>
            <person name="Jakkamsetti A."/>
            <person name="Javaid M."/>
            <person name="Jiang H."/>
            <person name="Korchina V."/>
            <person name="Kovar C."/>
            <person name="Lara F."/>
            <person name="Lee S."/>
            <person name="Mata R."/>
            <person name="Mathew T."/>
            <person name="Moen C."/>
            <person name="Morales K."/>
            <person name="Munidasa M."/>
            <person name="Nazareth L."/>
            <person name="Ngo R."/>
            <person name="Nguyen L."/>
            <person name="Okwuonu G."/>
            <person name="Ongeri F."/>
            <person name="Patil S."/>
            <person name="Petrosino J."/>
            <person name="Pham C."/>
            <person name="Pham P."/>
            <person name="Pu L.-L."/>
            <person name="Puazo M."/>
            <person name="Raj R."/>
            <person name="Reid J."/>
            <person name="Rouhana J."/>
            <person name="Saada N."/>
            <person name="Shang Y."/>
            <person name="Simmons D."/>
            <person name="Thornton R."/>
            <person name="Warren J."/>
            <person name="Weissenberger G."/>
            <person name="Zhang J."/>
            <person name="Zhang L."/>
            <person name="Zhou C."/>
            <person name="Zhu D."/>
            <person name="Muzny D."/>
            <person name="Worley K."/>
            <person name="Gibbs R."/>
        </authorList>
    </citation>
    <scope>NUCLEOTIDE SEQUENCE [LARGE SCALE GENOMIC DNA]</scope>
    <source>
        <strain evidence="3 4">ATCC 49957</strain>
    </source>
</reference>
<dbReference type="InterPro" id="IPR050300">
    <property type="entry name" value="GDXG_lipolytic_enzyme"/>
</dbReference>
<dbReference type="EMBL" id="ADVL01000278">
    <property type="protein sequence ID" value="EFH12096.1"/>
    <property type="molecule type" value="Genomic_DNA"/>
</dbReference>
<name>D5RKR6_9PROT</name>
<accession>D5RKR6</accession>
<keyword evidence="4" id="KW-1185">Reference proteome</keyword>
<dbReference type="HOGENOM" id="CLU_012494_4_7_5"/>
<dbReference type="AlphaFoldDB" id="D5RKR6"/>
<sequence length="293" mass="31077">MQATYRGMDRATLDREYNARATVPDVGPFLAEYRRRTDAARASLPCRTDIPYGPTPDERLDIYPAATPGPAPVFLFIHGGYWRALDSADSGFMAPYLTARGACVVALNYALAPGASLDEITRQCRAALAWVHANIAAHGGDPARIHLSGSSAGGHLAAMLIAGGDWPAAFGLPPRPVAGATLLSGLYDLEPIRLCHVNDWLALDEAAARRLSPLALPPPAPIPVVHCVAATETAEFRRQTHDHAAFCALAGCTTHSIPAPPGSNHFDLPFALCEDTPLSRATLSVMGLDSKSL</sequence>
<dbReference type="SUPFAM" id="SSF53474">
    <property type="entry name" value="alpha/beta-Hydrolases"/>
    <property type="match status" value="1"/>
</dbReference>
<evidence type="ECO:0000313" key="4">
    <source>
        <dbReference type="Proteomes" id="UP000005324"/>
    </source>
</evidence>
<dbReference type="Pfam" id="PF20434">
    <property type="entry name" value="BD-FAE"/>
    <property type="match status" value="1"/>
</dbReference>
<protein>
    <recommendedName>
        <fullName evidence="2">BD-FAE-like domain-containing protein</fullName>
    </recommendedName>
</protein>
<evidence type="ECO:0000256" key="1">
    <source>
        <dbReference type="ARBA" id="ARBA00022801"/>
    </source>
</evidence>
<feature type="domain" description="BD-FAE-like" evidence="2">
    <location>
        <begin position="60"/>
        <end position="160"/>
    </location>
</feature>
<dbReference type="Gene3D" id="3.40.50.1820">
    <property type="entry name" value="alpha/beta hydrolase"/>
    <property type="match status" value="1"/>
</dbReference>